<evidence type="ECO:0000256" key="1">
    <source>
        <dbReference type="SAM" id="MobiDB-lite"/>
    </source>
</evidence>
<dbReference type="RefSeq" id="WP_110854136.1">
    <property type="nucleotide sequence ID" value="NZ_QJSQ01000001.1"/>
</dbReference>
<evidence type="ECO:0000313" key="2">
    <source>
        <dbReference type="EMBL" id="PYE27961.1"/>
    </source>
</evidence>
<gene>
    <name evidence="2" type="ORF">C7410_101293</name>
</gene>
<evidence type="ECO:0000313" key="3">
    <source>
        <dbReference type="Proteomes" id="UP000247772"/>
    </source>
</evidence>
<dbReference type="Proteomes" id="UP000247772">
    <property type="component" value="Unassembled WGS sequence"/>
</dbReference>
<accession>A0A2V4TVY8</accession>
<name>A0A2V4TVY8_9BURK</name>
<reference evidence="2 3" key="1">
    <citation type="submission" date="2018-06" db="EMBL/GenBank/DDBJ databases">
        <title>Genomic Encyclopedia of Type Strains, Phase IV (KMG-V): Genome sequencing to study the core and pangenomes of soil and plant-associated prokaryotes.</title>
        <authorList>
            <person name="Whitman W."/>
        </authorList>
    </citation>
    <scope>NUCLEOTIDE SEQUENCE [LARGE SCALE GENOMIC DNA]</scope>
    <source>
        <strain evidence="2 3">SRCL-318</strain>
    </source>
</reference>
<proteinExistence type="predicted"/>
<comment type="caution">
    <text evidence="2">The sequence shown here is derived from an EMBL/GenBank/DDBJ whole genome shotgun (WGS) entry which is preliminary data.</text>
</comment>
<dbReference type="OrthoDB" id="9106964at2"/>
<sequence>MQASRQQLVTNLNNLQRLATVEKGAIIYSGTASASGEQAESRRKPSLKTVSPVHSSALGGYTIEGPFYRRQSRLVRALDRFFYWLGA</sequence>
<dbReference type="AlphaFoldDB" id="A0A2V4TVY8"/>
<organism evidence="2 3">
    <name type="scientific">Paraburkholderia silvatlantica</name>
    <dbReference type="NCBI Taxonomy" id="321895"/>
    <lineage>
        <taxon>Bacteria</taxon>
        <taxon>Pseudomonadati</taxon>
        <taxon>Pseudomonadota</taxon>
        <taxon>Betaproteobacteria</taxon>
        <taxon>Burkholderiales</taxon>
        <taxon>Burkholderiaceae</taxon>
        <taxon>Paraburkholderia</taxon>
    </lineage>
</organism>
<protein>
    <submittedName>
        <fullName evidence="2">Uncharacterized protein</fullName>
    </submittedName>
</protein>
<feature type="region of interest" description="Disordered" evidence="1">
    <location>
        <begin position="32"/>
        <end position="53"/>
    </location>
</feature>
<dbReference type="EMBL" id="QJSQ01000001">
    <property type="protein sequence ID" value="PYE27961.1"/>
    <property type="molecule type" value="Genomic_DNA"/>
</dbReference>